<proteinExistence type="inferred from homology"/>
<dbReference type="InterPro" id="IPR013833">
    <property type="entry name" value="Cyt_c_oxidase_su3_a-hlx"/>
</dbReference>
<evidence type="ECO:0000256" key="3">
    <source>
        <dbReference type="ARBA" id="ARBA00015944"/>
    </source>
</evidence>
<evidence type="ECO:0000256" key="9">
    <source>
        <dbReference type="SAM" id="Phobius"/>
    </source>
</evidence>
<evidence type="ECO:0000256" key="2">
    <source>
        <dbReference type="ARBA" id="ARBA00010581"/>
    </source>
</evidence>
<dbReference type="SUPFAM" id="SSF81452">
    <property type="entry name" value="Cytochrome c oxidase subunit III-like"/>
    <property type="match status" value="1"/>
</dbReference>
<organism evidence="11">
    <name type="scientific">Trichopria drosophilae</name>
    <dbReference type="NCBI Taxonomy" id="1507179"/>
    <lineage>
        <taxon>Eukaryota</taxon>
        <taxon>Metazoa</taxon>
        <taxon>Ecdysozoa</taxon>
        <taxon>Arthropoda</taxon>
        <taxon>Hexapoda</taxon>
        <taxon>Insecta</taxon>
        <taxon>Pterygota</taxon>
        <taxon>Neoptera</taxon>
        <taxon>Endopterygota</taxon>
        <taxon>Hymenoptera</taxon>
        <taxon>Apocrita</taxon>
        <taxon>Proctotrupomorpha</taxon>
        <taxon>Diaprioidea</taxon>
        <taxon>Diapriidae</taxon>
        <taxon>Diapriinae</taxon>
        <taxon>Trichopria</taxon>
    </lineage>
</organism>
<dbReference type="PANTHER" id="PTHR11403:SF7">
    <property type="entry name" value="CYTOCHROME C OXIDASE SUBUNIT 3"/>
    <property type="match status" value="1"/>
</dbReference>
<name>A0A6M3HRM6_9HYME</name>
<dbReference type="PANTHER" id="PTHR11403">
    <property type="entry name" value="CYTOCHROME C OXIDASE SUBUNIT III"/>
    <property type="match status" value="1"/>
</dbReference>
<evidence type="ECO:0000313" key="11">
    <source>
        <dbReference type="EMBL" id="QIV21184.1"/>
    </source>
</evidence>
<gene>
    <name evidence="11" type="primary">COX3</name>
</gene>
<feature type="transmembrane region" description="Helical" evidence="9">
    <location>
        <begin position="12"/>
        <end position="30"/>
    </location>
</feature>
<feature type="transmembrane region" description="Helical" evidence="9">
    <location>
        <begin position="156"/>
        <end position="176"/>
    </location>
</feature>
<dbReference type="InterPro" id="IPR033945">
    <property type="entry name" value="Cyt_c_oxase_su3_dom"/>
</dbReference>
<evidence type="ECO:0000259" key="10">
    <source>
        <dbReference type="PROSITE" id="PS50253"/>
    </source>
</evidence>
<evidence type="ECO:0000256" key="4">
    <source>
        <dbReference type="ARBA" id="ARBA00022692"/>
    </source>
</evidence>
<dbReference type="EMBL" id="MN966974">
    <property type="protein sequence ID" value="QIV21184.1"/>
    <property type="molecule type" value="Genomic_DNA"/>
</dbReference>
<keyword evidence="4 8" id="KW-0812">Transmembrane</keyword>
<sequence length="258" mass="31400">MKNHPYHLVTYSPWPLMMSFSIFLMILSIINMFKFFSFNLILLFFFMTLMFFIQWIRDIYRESIFQGNHTIKVLKGLKLGMMLFIISEIFFFISFFWSFFHSYLCPNIEIGMMWPPKGMNIFNPMMLPLLNSIILLSSGMMLTYSHFLLINNNKMMIFYLLITILLGFFFFIIQYYEYNESSFSICDSIYGSTFYMMTGFHGFHVIIGIFMLMNSFYMMNKKYISNFHHFSFELSAWYWHFVDVVWLFLFMMIYYLPY</sequence>
<dbReference type="Pfam" id="PF00510">
    <property type="entry name" value="COX3"/>
    <property type="match status" value="1"/>
</dbReference>
<comment type="similarity">
    <text evidence="2 8">Belongs to the cytochrome c oxidase subunit 3 family.</text>
</comment>
<comment type="function">
    <text evidence="8">Component of the cytochrome c oxidase, the last enzyme in the mitochondrial electron transport chain which drives oxidative phosphorylation. The respiratory chain contains 3 multisubunit complexes succinate dehydrogenase (complex II, CII), ubiquinol-cytochrome c oxidoreductase (cytochrome b-c1 complex, complex III, CIII) and cytochrome c oxidase (complex IV, CIV), that cooperate to transfer electrons derived from NADH and succinate to molecular oxygen, creating an electrochemical gradient over the inner membrane that drives transmembrane transport and the ATP synthase. Cytochrome c oxidase is the component of the respiratory chain that catalyzes the reduction of oxygen to water. Electrons originating from reduced cytochrome c in the intermembrane space (IMS) are transferred via the dinuclear copper A center (CU(A)) of subunit 2 and heme A of subunit 1 to the active site in subunit 1, a binuclear center (BNC) formed by heme A3 and copper B (CU(B)). The BNC reduces molecular oxygen to 2 water molecules using 4 electrons from cytochrome c in the IMS and 4 protons from the mitochondrial matrix.</text>
</comment>
<dbReference type="GO" id="GO:0006123">
    <property type="term" value="P:mitochondrial electron transport, cytochrome c to oxygen"/>
    <property type="evidence" value="ECO:0007669"/>
    <property type="project" value="TreeGrafter"/>
</dbReference>
<evidence type="ECO:0000256" key="1">
    <source>
        <dbReference type="ARBA" id="ARBA00004141"/>
    </source>
</evidence>
<dbReference type="AlphaFoldDB" id="A0A6M3HRM6"/>
<feature type="transmembrane region" description="Helical" evidence="9">
    <location>
        <begin position="121"/>
        <end position="144"/>
    </location>
</feature>
<dbReference type="GO" id="GO:0004129">
    <property type="term" value="F:cytochrome-c oxidase activity"/>
    <property type="evidence" value="ECO:0007669"/>
    <property type="project" value="InterPro"/>
</dbReference>
<reference evidence="11" key="1">
    <citation type="submission" date="2020-01" db="EMBL/GenBank/DDBJ databases">
        <title>The mitochondrial genome of Trichopria drosophilae (Hymenoptera Diapriidae).</title>
        <authorList>
            <person name="Zhang X."/>
            <person name="Zhu J."/>
            <person name="Pan Z."/>
        </authorList>
    </citation>
    <scope>NUCLEOTIDE SEQUENCE</scope>
</reference>
<protein>
    <recommendedName>
        <fullName evidence="3 8">Cytochrome c oxidase subunit 3</fullName>
    </recommendedName>
</protein>
<keyword evidence="6 9" id="KW-1133">Transmembrane helix</keyword>
<dbReference type="InterPro" id="IPR035973">
    <property type="entry name" value="Cyt_c_oxidase_su3-like_sf"/>
</dbReference>
<dbReference type="CDD" id="cd01665">
    <property type="entry name" value="Cyt_c_Oxidase_III"/>
    <property type="match status" value="1"/>
</dbReference>
<dbReference type="Gene3D" id="1.10.287.70">
    <property type="match status" value="1"/>
</dbReference>
<dbReference type="InterPro" id="IPR000298">
    <property type="entry name" value="Cyt_c_oxidase-like_su3"/>
</dbReference>
<keyword evidence="7 9" id="KW-0472">Membrane</keyword>
<evidence type="ECO:0000256" key="5">
    <source>
        <dbReference type="ARBA" id="ARBA00022967"/>
    </source>
</evidence>
<dbReference type="GeneID" id="55290110"/>
<dbReference type="Gene3D" id="1.20.120.80">
    <property type="entry name" value="Cytochrome c oxidase, subunit III, four-helix bundle"/>
    <property type="match status" value="1"/>
</dbReference>
<feature type="transmembrane region" description="Helical" evidence="9">
    <location>
        <begin position="196"/>
        <end position="217"/>
    </location>
</feature>
<feature type="transmembrane region" description="Helical" evidence="9">
    <location>
        <begin position="77"/>
        <end position="101"/>
    </location>
</feature>
<keyword evidence="8 11" id="KW-0496">Mitochondrion</keyword>
<comment type="subcellular location">
    <subcellularLocation>
        <location evidence="1">Membrane</location>
        <topology evidence="1">Multi-pass membrane protein</topology>
    </subcellularLocation>
</comment>
<feature type="transmembrane region" description="Helical" evidence="9">
    <location>
        <begin position="237"/>
        <end position="256"/>
    </location>
</feature>
<keyword evidence="5" id="KW-1278">Translocase</keyword>
<dbReference type="InterPro" id="IPR024791">
    <property type="entry name" value="Cyt_c/ubiquinol_Oxase_su3"/>
</dbReference>
<evidence type="ECO:0000256" key="8">
    <source>
        <dbReference type="RuleBase" id="RU003375"/>
    </source>
</evidence>
<feature type="transmembrane region" description="Helical" evidence="9">
    <location>
        <begin position="36"/>
        <end position="56"/>
    </location>
</feature>
<feature type="domain" description="Heme-copper oxidase subunit III family profile" evidence="10">
    <location>
        <begin position="2"/>
        <end position="258"/>
    </location>
</feature>
<geneLocation type="mitochondrion" evidence="11"/>
<dbReference type="CTD" id="4514"/>
<dbReference type="RefSeq" id="YP_009827244.1">
    <property type="nucleotide sequence ID" value="NC_048491.1"/>
</dbReference>
<accession>A0A6M3HRM6</accession>
<dbReference type="GO" id="GO:0016020">
    <property type="term" value="C:membrane"/>
    <property type="evidence" value="ECO:0007669"/>
    <property type="project" value="UniProtKB-SubCell"/>
</dbReference>
<dbReference type="PROSITE" id="PS50253">
    <property type="entry name" value="COX3"/>
    <property type="match status" value="1"/>
</dbReference>
<evidence type="ECO:0000256" key="7">
    <source>
        <dbReference type="ARBA" id="ARBA00023136"/>
    </source>
</evidence>
<dbReference type="GO" id="GO:0005739">
    <property type="term" value="C:mitochondrion"/>
    <property type="evidence" value="ECO:0007669"/>
    <property type="project" value="TreeGrafter"/>
</dbReference>
<evidence type="ECO:0000256" key="6">
    <source>
        <dbReference type="ARBA" id="ARBA00022989"/>
    </source>
</evidence>